<dbReference type="GO" id="GO:0016787">
    <property type="term" value="F:hydrolase activity"/>
    <property type="evidence" value="ECO:0007669"/>
    <property type="project" value="UniProtKB-KW"/>
</dbReference>
<dbReference type="Pfam" id="PF00561">
    <property type="entry name" value="Abhydrolase_1"/>
    <property type="match status" value="1"/>
</dbReference>
<reference evidence="2" key="1">
    <citation type="submission" date="2009-10" db="EMBL/GenBank/DDBJ databases">
        <title>Diversity of trophic interactions inside an arsenic-rich microbial ecosystem.</title>
        <authorList>
            <person name="Bertin P.N."/>
            <person name="Heinrich-Salmeron A."/>
            <person name="Pelletier E."/>
            <person name="Goulhen-Chollet F."/>
            <person name="Arsene-Ploetze F."/>
            <person name="Gallien S."/>
            <person name="Calteau A."/>
            <person name="Vallenet D."/>
            <person name="Casiot C."/>
            <person name="Chane-Woon-Ming B."/>
            <person name="Giloteaux L."/>
            <person name="Barakat M."/>
            <person name="Bonnefoy V."/>
            <person name="Bruneel O."/>
            <person name="Chandler M."/>
            <person name="Cleiss J."/>
            <person name="Duran R."/>
            <person name="Elbaz-Poulichet F."/>
            <person name="Fonknechten N."/>
            <person name="Lauga B."/>
            <person name="Mornico D."/>
            <person name="Ortet P."/>
            <person name="Schaeffer C."/>
            <person name="Siguier P."/>
            <person name="Alexander Thil Smith A."/>
            <person name="Van Dorsselaer A."/>
            <person name="Weissenbach J."/>
            <person name="Medigue C."/>
            <person name="Le Paslier D."/>
        </authorList>
    </citation>
    <scope>NUCLEOTIDE SEQUENCE</scope>
</reference>
<dbReference type="InterPro" id="IPR000073">
    <property type="entry name" value="AB_hydrolase_1"/>
</dbReference>
<dbReference type="ESTHER" id="9zzzz-e6qrn9">
    <property type="family name" value="DLH-S"/>
</dbReference>
<dbReference type="SUPFAM" id="SSF53474">
    <property type="entry name" value="alpha/beta-Hydrolases"/>
    <property type="match status" value="1"/>
</dbReference>
<dbReference type="InterPro" id="IPR029058">
    <property type="entry name" value="AB_hydrolase_fold"/>
</dbReference>
<evidence type="ECO:0000313" key="2">
    <source>
        <dbReference type="EMBL" id="CBI09911.1"/>
    </source>
</evidence>
<comment type="caution">
    <text evidence="2">The sequence shown here is derived from an EMBL/GenBank/DDBJ whole genome shotgun (WGS) entry which is preliminary data.</text>
</comment>
<evidence type="ECO:0000259" key="1">
    <source>
        <dbReference type="Pfam" id="PF00561"/>
    </source>
</evidence>
<sequence length="217" mass="23475">MTALLEQLVHIPSDTIHIEGMLELPEDAQGIVLFAHGSGSSRHSPRNNYVARVLREAGFGTLLMDLLTQQEDMNYETRFDIPLLTHRLLDATRWISLEPTTQNLPTGYFGASTGAAAALQAAAQSTHNIAAVVSRGGRPDLAGAAALGKVRAPTLLLVGGFDDVVIELNQSAYDLLNCQKVFTIIPGATHLFEEPGTLEQVAHQAAAWFKKYLTSSR</sequence>
<dbReference type="EMBL" id="CABR01000056">
    <property type="protein sequence ID" value="CBI09911.1"/>
    <property type="molecule type" value="Genomic_DNA"/>
</dbReference>
<name>E6QRN9_9ZZZZ</name>
<keyword evidence="2" id="KW-0378">Hydrolase</keyword>
<proteinExistence type="predicted"/>
<protein>
    <submittedName>
        <fullName evidence="2">Putative hydrolase</fullName>
    </submittedName>
</protein>
<accession>E6QRN9</accession>
<dbReference type="Gene3D" id="3.40.50.1820">
    <property type="entry name" value="alpha/beta hydrolase"/>
    <property type="match status" value="1"/>
</dbReference>
<dbReference type="AlphaFoldDB" id="E6QRN9"/>
<organism evidence="2">
    <name type="scientific">mine drainage metagenome</name>
    <dbReference type="NCBI Taxonomy" id="410659"/>
    <lineage>
        <taxon>unclassified sequences</taxon>
        <taxon>metagenomes</taxon>
        <taxon>ecological metagenomes</taxon>
    </lineage>
</organism>
<gene>
    <name evidence="2" type="ORF">CARN7_0660</name>
</gene>
<feature type="domain" description="AB hydrolase-1" evidence="1">
    <location>
        <begin position="31"/>
        <end position="137"/>
    </location>
</feature>